<evidence type="ECO:0000313" key="2">
    <source>
        <dbReference type="Proteomes" id="UP000317465"/>
    </source>
</evidence>
<evidence type="ECO:0000313" key="1">
    <source>
        <dbReference type="EMBL" id="BBL09895.1"/>
    </source>
</evidence>
<gene>
    <name evidence="1" type="ORF">A5CPYCFAH4_21190</name>
</gene>
<keyword evidence="2" id="KW-1185">Reference proteome</keyword>
<dbReference type="EMBL" id="AP019737">
    <property type="protein sequence ID" value="BBL09895.1"/>
    <property type="molecule type" value="Genomic_DNA"/>
</dbReference>
<name>A0ACA8QYI5_9BACT</name>
<dbReference type="Proteomes" id="UP000317465">
    <property type="component" value="Chromosome"/>
</dbReference>
<organism evidence="1 2">
    <name type="scientific">Alistipes onderdonkii subsp. vulgaris</name>
    <dbReference type="NCBI Taxonomy" id="2585117"/>
    <lineage>
        <taxon>Bacteria</taxon>
        <taxon>Pseudomonadati</taxon>
        <taxon>Bacteroidota</taxon>
        <taxon>Bacteroidia</taxon>
        <taxon>Bacteroidales</taxon>
        <taxon>Rikenellaceae</taxon>
        <taxon>Alistipes</taxon>
    </lineage>
</organism>
<reference evidence="1 2" key="1">
    <citation type="journal article" date="2020" name="Int. J. Syst. Evol. Microbiol.">
        <title>Alistipes communis sp. nov., Alistipes dispar sp. nov. and Alistipes onderdonkii subsp. vulgaris subsp. nov., isolated from human faeces, and creation of Alistipes onderdonkii subsp. onderdonkii subsp. nov.</title>
        <authorList>
            <person name="Sakamoto M."/>
            <person name="Ikeyama N."/>
            <person name="Ogata Y."/>
            <person name="Suda W."/>
            <person name="Iino T."/>
            <person name="Hattori M."/>
            <person name="Ohkuma M."/>
        </authorList>
    </citation>
    <scope>NUCLEOTIDE SEQUENCE [LARGE SCALE GENOMIC DNA]</scope>
    <source>
        <strain evidence="1 2">5CPYCFAH4</strain>
    </source>
</reference>
<sequence length="221" mass="25317">MADNRLHYETVSPLLRNVLHEMMSCEIFAPFLLVGGTALSLQLGHRVSDDIDLFTDAEYGSLDFQAMQSWLRNRFPYCIGDCGTIVGFGASYIVGNSREESVKVDLFYTDAFIHPAIVIDGIRLAAQEEIAAMKLDVVSHKGRKKDFWDLHELHGSYTFVQMLDYYAERYPYGATRNEASALLTDFSRADEDVDPRCLRRKIWQLIKLDIAEWTEQELTVF</sequence>
<protein>
    <submittedName>
        <fullName evidence="1">Uncharacterized protein</fullName>
    </submittedName>
</protein>
<proteinExistence type="predicted"/>
<accession>A0ACA8QYI5</accession>